<evidence type="ECO:0000259" key="17">
    <source>
        <dbReference type="Pfam" id="PF06280"/>
    </source>
</evidence>
<evidence type="ECO:0000256" key="4">
    <source>
        <dbReference type="ARBA" id="ARBA00022670"/>
    </source>
</evidence>
<keyword evidence="6" id="KW-0677">Repeat</keyword>
<dbReference type="InterPro" id="IPR036852">
    <property type="entry name" value="Peptidase_S8/S53_dom_sf"/>
</dbReference>
<keyword evidence="8 10" id="KW-0720">Serine protease</keyword>
<keyword evidence="7 10" id="KW-0378">Hydrolase</keyword>
<accession>A0A1M7GZC6</accession>
<dbReference type="Gene3D" id="3.30.70.80">
    <property type="entry name" value="Peptidase S8 propeptide/proteinase inhibitor I9"/>
    <property type="match status" value="1"/>
</dbReference>
<sequence length="1454" mass="156445">MRKRWLAVAIATTLTFTSIVPPQYLHAALDPNYAKSELAVSSGTKEKQALSNNIVEDSLYQKDEDVTIIVELDDHSLLDRYDNGNSTYQARSYSTDVSSYLESDEALLTNEEMIQTQNQFASSIKSMNKARTTSSEVLYHYTTVMNGFAIKVKYGQLKEINKMPGVKAAYVTRTYELEPDMTTSNGMIESEVAHALDYNGEGMVVAILDTGLDTAHEAFAEEGLTAEGLSSAKITEDVVSQAKATKDVADGQYISAKVPFAYDYADKDNEVTPSVEAVEVYSNDHGTHVAGTVAGNSTTIQGVAPQAQLVIMKVFSDVGKGASTEDILAGLEDAVKLHVDTINMSLGSASGYSIGEEEGVQEVYDRIVAAGINLAVSAGNNYSATYNNEAGGAFTSNPDTSVVGSPSTYTASTSVASCINTHYYSHYFKLSEQVFGYSETAVGSQPALTGLDTAVDGKGTVYDYVVVPNVGDVEDYQGVDVAGKIAVVNRGSISFNEKVVNAASGGAIAVVVANNTDGTINMAIEDYTIPAVSVTKVQGAELNKAADKRITIFSNVEHFVSSDAKKMSDFSSPGVTPDLKLKPEITAPGENIYSSLPFHNSYGSMSGTSMAAPHIAGTFALVKQYITKESLDAVRGGSAELANQLLMSTAMPLTDENGVYYSPRKQGSGLVNVGNAVTTPAYLYVDDQTINYRPKLDIKDSVTGEYEADFVVQSATGAAITYKLDAVTLTETADEDGYILEQSQDISNMVAIEYKVDGVVSDTVTVPAGGSATVRVNITLLDGAKSYIDDTFENGEFVDGFIFLTSEEGNKALSLPFMGFYGDWAKAPIMDNSTIYDNYWYGTGDNQLYQQAVGYLLADEGSHLLGVNPYDDMAYYLLGNGYSVYSYPNYYRNYMLQLDPNKIAISPNGDGYNDDLYGTQFSLLRNARTITSRVTDSSQKVVYENGWEFETKTTYYSAISAMNPSFDKLEWTPGTIKNNDVYTYSVSGTLDYEGSERNVKNSISFPITIDIENPTLKNLKIVKEANKVYATFDVTDNQYVAFAGLYDLTGNAITVTDQAAGESYTVGELVNEPTKAATTAMKLELTDYVAATKDNFVIRLCDYAGNEKAFTCTQAGTIIGSSSGGSEGGGTTPGVPDPKPDYDLDNNTIEINTESEVTEIKPADLKETIENKDVTEITVVVTQKDTSNIIKLTKETLDAIATANKDLTIVIKAVDGKVVGTWTFKASDVKNVSGLYDDIILNIQSTTVTEAKQADPTISKLFGDASVYGIYVDLGQKQALVAEGKLSVSFARVEGVNKGSRVYIYRVNEKTGKLETIVGGYSQYVDSDGIVTFPVLDGGKYVILTTKADSKQITSLQSQIAVKVKSKTVNKGTSTTVAVDLPSCLQAVTKLTDKTTSEGVGAVTISYKTSNKNVATVNKSGKITAKKKGTTTITAIISLYNGKQKVVKMKVTVK</sequence>
<keyword evidence="19" id="KW-1185">Reference proteome</keyword>
<evidence type="ECO:0000256" key="1">
    <source>
        <dbReference type="ARBA" id="ARBA00011073"/>
    </source>
</evidence>
<dbReference type="PANTHER" id="PTHR43806:SF11">
    <property type="entry name" value="CEREVISIN-RELATED"/>
    <property type="match status" value="1"/>
</dbReference>
<dbReference type="STRING" id="1120996.SAMN02746066_01211"/>
<dbReference type="PANTHER" id="PTHR43806">
    <property type="entry name" value="PEPTIDASE S8"/>
    <property type="match status" value="1"/>
</dbReference>
<feature type="active site" description="Charge relay system" evidence="9 10">
    <location>
        <position position="209"/>
    </location>
</feature>
<keyword evidence="3" id="KW-0964">Secreted</keyword>
<dbReference type="InterPro" id="IPR015500">
    <property type="entry name" value="Peptidase_S8_subtilisin-rel"/>
</dbReference>
<feature type="active site" description="Charge relay system" evidence="9 10">
    <location>
        <position position="285"/>
    </location>
</feature>
<evidence type="ECO:0000256" key="8">
    <source>
        <dbReference type="ARBA" id="ARBA00022825"/>
    </source>
</evidence>
<evidence type="ECO:0000256" key="7">
    <source>
        <dbReference type="ARBA" id="ARBA00022801"/>
    </source>
</evidence>
<evidence type="ECO:0000256" key="13">
    <source>
        <dbReference type="SAM" id="SignalP"/>
    </source>
</evidence>
<keyword evidence="4 10" id="KW-0645">Protease</keyword>
<feature type="signal peptide" evidence="13">
    <location>
        <begin position="1"/>
        <end position="27"/>
    </location>
</feature>
<dbReference type="Pfam" id="PF06280">
    <property type="entry name" value="fn3_5"/>
    <property type="match status" value="1"/>
</dbReference>
<dbReference type="GO" id="GO:0006508">
    <property type="term" value="P:proteolysis"/>
    <property type="evidence" value="ECO:0007669"/>
    <property type="project" value="UniProtKB-KW"/>
</dbReference>
<feature type="domain" description="Inhibitor I9" evidence="16">
    <location>
        <begin position="109"/>
        <end position="177"/>
    </location>
</feature>
<dbReference type="Gene3D" id="3.50.30.30">
    <property type="match status" value="1"/>
</dbReference>
<evidence type="ECO:0000256" key="6">
    <source>
        <dbReference type="ARBA" id="ARBA00022737"/>
    </source>
</evidence>
<comment type="similarity">
    <text evidence="1 10 11">Belongs to the peptidase S8 family.</text>
</comment>
<dbReference type="Pfam" id="PF00082">
    <property type="entry name" value="Peptidase_S8"/>
    <property type="match status" value="1"/>
</dbReference>
<organism evidence="18 19">
    <name type="scientific">Anaerosporobacter mobilis DSM 15930</name>
    <dbReference type="NCBI Taxonomy" id="1120996"/>
    <lineage>
        <taxon>Bacteria</taxon>
        <taxon>Bacillati</taxon>
        <taxon>Bacillota</taxon>
        <taxon>Clostridia</taxon>
        <taxon>Lachnospirales</taxon>
        <taxon>Lachnospiraceae</taxon>
        <taxon>Anaerosporobacter</taxon>
    </lineage>
</organism>
<dbReference type="InterPro" id="IPR022398">
    <property type="entry name" value="Peptidase_S8_His-AS"/>
</dbReference>
<dbReference type="Gene3D" id="2.60.40.1080">
    <property type="match status" value="1"/>
</dbReference>
<dbReference type="Pfam" id="PF02225">
    <property type="entry name" value="PA"/>
    <property type="match status" value="1"/>
</dbReference>
<dbReference type="InterPro" id="IPR023828">
    <property type="entry name" value="Peptidase_S8_Ser-AS"/>
</dbReference>
<dbReference type="SUPFAM" id="SSF52743">
    <property type="entry name" value="Subtilisin-like"/>
    <property type="match status" value="1"/>
</dbReference>
<dbReference type="InterPro" id="IPR010435">
    <property type="entry name" value="C5a/SBT2-like_Fn3"/>
</dbReference>
<evidence type="ECO:0000256" key="9">
    <source>
        <dbReference type="PIRSR" id="PIRSR615500-1"/>
    </source>
</evidence>
<evidence type="ECO:0000313" key="18">
    <source>
        <dbReference type="EMBL" id="SHM21754.1"/>
    </source>
</evidence>
<dbReference type="SUPFAM" id="SSF49373">
    <property type="entry name" value="Invasin/intimin cell-adhesion fragments"/>
    <property type="match status" value="1"/>
</dbReference>
<dbReference type="RefSeq" id="WP_073284561.1">
    <property type="nucleotide sequence ID" value="NZ_FRCP01000007.1"/>
</dbReference>
<dbReference type="GO" id="GO:0016020">
    <property type="term" value="C:membrane"/>
    <property type="evidence" value="ECO:0007669"/>
    <property type="project" value="InterPro"/>
</dbReference>
<dbReference type="PROSITE" id="PS00136">
    <property type="entry name" value="SUBTILASE_ASP"/>
    <property type="match status" value="1"/>
</dbReference>
<gene>
    <name evidence="18" type="ORF">SAMN02746066_01211</name>
</gene>
<evidence type="ECO:0000256" key="5">
    <source>
        <dbReference type="ARBA" id="ARBA00022729"/>
    </source>
</evidence>
<evidence type="ECO:0000259" key="16">
    <source>
        <dbReference type="Pfam" id="PF05922"/>
    </source>
</evidence>
<evidence type="ECO:0000256" key="2">
    <source>
        <dbReference type="ARBA" id="ARBA00022512"/>
    </source>
</evidence>
<evidence type="ECO:0000313" key="19">
    <source>
        <dbReference type="Proteomes" id="UP000184038"/>
    </source>
</evidence>
<dbReference type="PROSITE" id="PS51892">
    <property type="entry name" value="SUBTILASE"/>
    <property type="match status" value="1"/>
</dbReference>
<feature type="active site" description="Charge relay system" evidence="9 10">
    <location>
        <position position="609"/>
    </location>
</feature>
<dbReference type="CDD" id="cd02133">
    <property type="entry name" value="PA_C5a_like"/>
    <property type="match status" value="1"/>
</dbReference>
<name>A0A1M7GZC6_9FIRM</name>
<feature type="compositionally biased region" description="Gly residues" evidence="12">
    <location>
        <begin position="1122"/>
        <end position="1132"/>
    </location>
</feature>
<keyword evidence="2" id="KW-0134">Cell wall</keyword>
<evidence type="ECO:0000259" key="15">
    <source>
        <dbReference type="Pfam" id="PF02225"/>
    </source>
</evidence>
<dbReference type="InterPro" id="IPR046450">
    <property type="entry name" value="PA_dom_sf"/>
</dbReference>
<dbReference type="Pfam" id="PF05922">
    <property type="entry name" value="Inhibitor_I9"/>
    <property type="match status" value="1"/>
</dbReference>
<dbReference type="CDD" id="cd07475">
    <property type="entry name" value="Peptidases_S8_C5a_Peptidase"/>
    <property type="match status" value="1"/>
</dbReference>
<dbReference type="InterPro" id="IPR050131">
    <property type="entry name" value="Peptidase_S8_subtilisin-like"/>
</dbReference>
<dbReference type="InterPro" id="IPR023827">
    <property type="entry name" value="Peptidase_S8_Asp-AS"/>
</dbReference>
<feature type="domain" description="C5a peptidase/Subtilisin-like protease SBT2-like Fn3-like" evidence="17">
    <location>
        <begin position="706"/>
        <end position="818"/>
    </location>
</feature>
<feature type="domain" description="Peptidase S8/S53" evidence="14">
    <location>
        <begin position="200"/>
        <end position="669"/>
    </location>
</feature>
<dbReference type="InterPro" id="IPR037045">
    <property type="entry name" value="S8pro/Inhibitor_I9_sf"/>
</dbReference>
<dbReference type="InterPro" id="IPR003137">
    <property type="entry name" value="PA_domain"/>
</dbReference>
<reference evidence="18 19" key="1">
    <citation type="submission" date="2016-11" db="EMBL/GenBank/DDBJ databases">
        <authorList>
            <person name="Jaros S."/>
            <person name="Januszkiewicz K."/>
            <person name="Wedrychowicz H."/>
        </authorList>
    </citation>
    <scope>NUCLEOTIDE SEQUENCE [LARGE SCALE GENOMIC DNA]</scope>
    <source>
        <strain evidence="18 19">DSM 15930</strain>
    </source>
</reference>
<evidence type="ECO:0000256" key="11">
    <source>
        <dbReference type="RuleBase" id="RU003355"/>
    </source>
</evidence>
<feature type="region of interest" description="Disordered" evidence="12">
    <location>
        <begin position="1121"/>
        <end position="1141"/>
    </location>
</feature>
<feature type="domain" description="PA" evidence="15">
    <location>
        <begin position="468"/>
        <end position="542"/>
    </location>
</feature>
<dbReference type="PROSITE" id="PS00138">
    <property type="entry name" value="SUBTILASE_SER"/>
    <property type="match status" value="1"/>
</dbReference>
<evidence type="ECO:0000256" key="12">
    <source>
        <dbReference type="SAM" id="MobiDB-lite"/>
    </source>
</evidence>
<evidence type="ECO:0000256" key="3">
    <source>
        <dbReference type="ARBA" id="ARBA00022525"/>
    </source>
</evidence>
<dbReference type="Gene3D" id="2.60.40.1710">
    <property type="entry name" value="Subtilisin-like superfamily"/>
    <property type="match status" value="1"/>
</dbReference>
<keyword evidence="5 13" id="KW-0732">Signal</keyword>
<dbReference type="InterPro" id="IPR000209">
    <property type="entry name" value="Peptidase_S8/S53_dom"/>
</dbReference>
<dbReference type="GO" id="GO:0004252">
    <property type="term" value="F:serine-type endopeptidase activity"/>
    <property type="evidence" value="ECO:0007669"/>
    <property type="project" value="UniProtKB-UniRule"/>
</dbReference>
<dbReference type="SUPFAM" id="SSF52025">
    <property type="entry name" value="PA domain"/>
    <property type="match status" value="1"/>
</dbReference>
<dbReference type="Gene3D" id="3.40.50.200">
    <property type="entry name" value="Peptidase S8/S53 domain"/>
    <property type="match status" value="1"/>
</dbReference>
<protein>
    <submittedName>
        <fullName evidence="18">Peptidase inhibitor I9</fullName>
    </submittedName>
</protein>
<evidence type="ECO:0000256" key="10">
    <source>
        <dbReference type="PROSITE-ProRule" id="PRU01240"/>
    </source>
</evidence>
<dbReference type="PROSITE" id="PS00137">
    <property type="entry name" value="SUBTILASE_HIS"/>
    <property type="match status" value="1"/>
</dbReference>
<dbReference type="EMBL" id="FRCP01000007">
    <property type="protein sequence ID" value="SHM21754.1"/>
    <property type="molecule type" value="Genomic_DNA"/>
</dbReference>
<dbReference type="InterPro" id="IPR008964">
    <property type="entry name" value="Invasin/intimin_cell_adhesion"/>
</dbReference>
<evidence type="ECO:0000259" key="14">
    <source>
        <dbReference type="Pfam" id="PF00082"/>
    </source>
</evidence>
<dbReference type="PRINTS" id="PR00723">
    <property type="entry name" value="SUBTILISIN"/>
</dbReference>
<dbReference type="Proteomes" id="UP000184038">
    <property type="component" value="Unassembled WGS sequence"/>
</dbReference>
<dbReference type="InterPro" id="IPR034216">
    <property type="entry name" value="C5a_Peptidase"/>
</dbReference>
<dbReference type="InterPro" id="IPR010259">
    <property type="entry name" value="S8pro/Inhibitor_I9"/>
</dbReference>
<proteinExistence type="inferred from homology"/>
<dbReference type="OrthoDB" id="9762689at2"/>
<feature type="chain" id="PRO_5012093630" evidence="13">
    <location>
        <begin position="28"/>
        <end position="1454"/>
    </location>
</feature>